<name>A0ABS7FDK3_9NEIS</name>
<comment type="caution">
    <text evidence="6">The sequence shown here is derived from an EMBL/GenBank/DDBJ whole genome shotgun (WGS) entry which is preliminary data.</text>
</comment>
<evidence type="ECO:0000256" key="4">
    <source>
        <dbReference type="ARBA" id="ARBA00025212"/>
    </source>
</evidence>
<evidence type="ECO:0000256" key="1">
    <source>
        <dbReference type="ARBA" id="ARBA00009836"/>
    </source>
</evidence>
<dbReference type="Proteomes" id="UP000711178">
    <property type="component" value="Unassembled WGS sequence"/>
</dbReference>
<evidence type="ECO:0000256" key="2">
    <source>
        <dbReference type="ARBA" id="ARBA00022679"/>
    </source>
</evidence>
<dbReference type="InterPro" id="IPR042081">
    <property type="entry name" value="RNA_2'-PTrans_C"/>
</dbReference>
<evidence type="ECO:0000313" key="6">
    <source>
        <dbReference type="EMBL" id="MBW8288041.1"/>
    </source>
</evidence>
<dbReference type="Gene3D" id="3.20.170.30">
    <property type="match status" value="1"/>
</dbReference>
<protein>
    <recommendedName>
        <fullName evidence="5">Probable RNA 2'-phosphotransferase</fullName>
        <ecNumber evidence="5">2.7.1.-</ecNumber>
    </recommendedName>
</protein>
<dbReference type="HAMAP" id="MF_00299">
    <property type="entry name" value="KptA"/>
    <property type="match status" value="1"/>
</dbReference>
<reference evidence="6 7" key="1">
    <citation type="submission" date="2021-05" db="EMBL/GenBank/DDBJ databases">
        <title>Draft Whole Genome Sequencing Of Biosensor Chromobacterium violaceum Strain CV026 Reveals A Regulatory RNA In Chromobacterium violaceum Phenotype Regulatory Network.</title>
        <authorList>
            <person name="Hong K.W."/>
            <person name="Chan K.G."/>
            <person name="Chang C.-Y."/>
        </authorList>
    </citation>
    <scope>NUCLEOTIDE SEQUENCE [LARGE SCALE GENOMIC DNA]</scope>
    <source>
        <strain evidence="6 7">ATCC 31532</strain>
    </source>
</reference>
<keyword evidence="7" id="KW-1185">Reference proteome</keyword>
<dbReference type="InterPro" id="IPR042080">
    <property type="entry name" value="RNA_2'-PTrans_N"/>
</dbReference>
<sequence>MSQTLDSHSRFISLVLRHQPQAIGLALDEQGWASLDELVAKARAAGRQLSREVVLDIVRNSDKQRFAISADGLRILANQGHSVRVDLDLTAQEAPPRLFHGTARRFLAAIRAEGLRPGQRHHVHLSNSAELAASVGARHGAPVVLTVDAAAMQRAGLAFYQSANGVWLADAVPPQFLAFPE</sequence>
<comment type="similarity">
    <text evidence="1 5">Belongs to the KptA/TPT1 family.</text>
</comment>
<dbReference type="SUPFAM" id="SSF56399">
    <property type="entry name" value="ADP-ribosylation"/>
    <property type="match status" value="1"/>
</dbReference>
<keyword evidence="2 5" id="KW-0808">Transferase</keyword>
<dbReference type="PANTHER" id="PTHR12684:SF2">
    <property type="entry name" value="TRNA 2'-PHOSPHOTRANSFERASE 1"/>
    <property type="match status" value="1"/>
</dbReference>
<evidence type="ECO:0000313" key="7">
    <source>
        <dbReference type="Proteomes" id="UP000711178"/>
    </source>
</evidence>
<comment type="function">
    <text evidence="4 5">Removes the 2'-phosphate from RNA via an intermediate in which the phosphate is ADP-ribosylated by NAD followed by a presumed transesterification to release the RNA and generate ADP-ribose 1''-2''-cyclic phosphate (APPR&gt;P). May function as an ADP-ribosylase.</text>
</comment>
<evidence type="ECO:0000256" key="3">
    <source>
        <dbReference type="ARBA" id="ARBA00023027"/>
    </source>
</evidence>
<evidence type="ECO:0000256" key="5">
    <source>
        <dbReference type="HAMAP-Rule" id="MF_00299"/>
    </source>
</evidence>
<dbReference type="NCBIfam" id="NF002014">
    <property type="entry name" value="PRK00819.1-4"/>
    <property type="match status" value="1"/>
</dbReference>
<accession>A0ABS7FDK3</accession>
<organism evidence="6 7">
    <name type="scientific">Chromobacterium subtsugae</name>
    <dbReference type="NCBI Taxonomy" id="251747"/>
    <lineage>
        <taxon>Bacteria</taxon>
        <taxon>Pseudomonadati</taxon>
        <taxon>Pseudomonadota</taxon>
        <taxon>Betaproteobacteria</taxon>
        <taxon>Neisseriales</taxon>
        <taxon>Chromobacteriaceae</taxon>
        <taxon>Chromobacterium</taxon>
    </lineage>
</organism>
<dbReference type="Pfam" id="PF01885">
    <property type="entry name" value="PTS_2-RNA"/>
    <property type="match status" value="1"/>
</dbReference>
<proteinExistence type="inferred from homology"/>
<dbReference type="GeneID" id="89686069"/>
<gene>
    <name evidence="5" type="primary">kptA</name>
    <name evidence="6" type="ORF">KIF53_10430</name>
</gene>
<dbReference type="GO" id="GO:0016740">
    <property type="term" value="F:transferase activity"/>
    <property type="evidence" value="ECO:0007669"/>
    <property type="project" value="UniProtKB-KW"/>
</dbReference>
<dbReference type="InterPro" id="IPR002745">
    <property type="entry name" value="Ptrans_KptA/Tpt1"/>
</dbReference>
<dbReference type="EMBL" id="JAHDTB010000007">
    <property type="protein sequence ID" value="MBW8288041.1"/>
    <property type="molecule type" value="Genomic_DNA"/>
</dbReference>
<dbReference type="InterPro" id="IPR022928">
    <property type="entry name" value="RNA_2'-PTrans_KptA"/>
</dbReference>
<dbReference type="EC" id="2.7.1.-" evidence="5"/>
<keyword evidence="3 5" id="KW-0520">NAD</keyword>
<dbReference type="PANTHER" id="PTHR12684">
    <property type="entry name" value="PUTATIVE PHOSPHOTRANSFERASE"/>
    <property type="match status" value="1"/>
</dbReference>
<dbReference type="Gene3D" id="1.10.10.970">
    <property type="entry name" value="RNA 2'-phosphotransferase, Tpt1/KptA family, N-terminal domain"/>
    <property type="match status" value="1"/>
</dbReference>
<dbReference type="RefSeq" id="WP_043572105.1">
    <property type="nucleotide sequence ID" value="NZ_CP142381.1"/>
</dbReference>